<evidence type="ECO:0000256" key="9">
    <source>
        <dbReference type="ARBA" id="ARBA00023152"/>
    </source>
</evidence>
<dbReference type="PANTHER" id="PTHR13697">
    <property type="entry name" value="PHOSPHOFRUCTOKINASE"/>
    <property type="match status" value="1"/>
</dbReference>
<comment type="caution">
    <text evidence="10">Lacks conserved residue(s) required for the propagation of feature annotation.</text>
</comment>
<dbReference type="GO" id="GO:0006002">
    <property type="term" value="P:fructose 6-phosphate metabolic process"/>
    <property type="evidence" value="ECO:0007669"/>
    <property type="project" value="InterPro"/>
</dbReference>
<dbReference type="UniPathway" id="UPA00109">
    <property type="reaction ID" value="UER00182"/>
</dbReference>
<evidence type="ECO:0000256" key="5">
    <source>
        <dbReference type="ARBA" id="ARBA00022679"/>
    </source>
</evidence>
<dbReference type="InterPro" id="IPR022953">
    <property type="entry name" value="ATP_PFK"/>
</dbReference>
<name>A0A7W2EFR4_9BURK</name>
<comment type="pathway">
    <text evidence="3 10">Carbohydrate degradation; glycolysis; D-glyceraldehyde 3-phosphate and glycerone phosphate from D-glucose: step 3/4.</text>
</comment>
<feature type="site" description="Important for substrate specificity; cannot use PPi as phosphoryl donor" evidence="10">
    <location>
        <position position="126"/>
    </location>
</feature>
<dbReference type="HAMAP" id="MF_01976">
    <property type="entry name" value="Phosphofructokinase_III"/>
    <property type="match status" value="1"/>
</dbReference>
<evidence type="ECO:0000256" key="10">
    <source>
        <dbReference type="HAMAP-Rule" id="MF_01976"/>
    </source>
</evidence>
<reference evidence="12 13" key="1">
    <citation type="submission" date="2020-07" db="EMBL/GenBank/DDBJ databases">
        <title>Novel species isolated from subtropical streams in China.</title>
        <authorList>
            <person name="Lu H."/>
        </authorList>
    </citation>
    <scope>NUCLEOTIDE SEQUENCE [LARGE SCALE GENOMIC DNA]</scope>
    <source>
        <strain evidence="12 13">FT3S</strain>
    </source>
</reference>
<feature type="binding site" evidence="10">
    <location>
        <position position="15"/>
    </location>
    <ligand>
        <name>ATP</name>
        <dbReference type="ChEBI" id="CHEBI:30616"/>
    </ligand>
</feature>
<dbReference type="GO" id="GO:0047334">
    <property type="term" value="F:diphosphate-fructose-6-phosphate 1-phosphotransferase activity"/>
    <property type="evidence" value="ECO:0007669"/>
    <property type="project" value="InterPro"/>
</dbReference>
<keyword evidence="13" id="KW-1185">Reference proteome</keyword>
<proteinExistence type="inferred from homology"/>
<evidence type="ECO:0000313" key="13">
    <source>
        <dbReference type="Proteomes" id="UP000566711"/>
    </source>
</evidence>
<dbReference type="PIRSF" id="PIRSF000532">
    <property type="entry name" value="ATP_PFK_prok"/>
    <property type="match status" value="1"/>
</dbReference>
<dbReference type="SUPFAM" id="SSF53784">
    <property type="entry name" value="Phosphofructokinase"/>
    <property type="match status" value="1"/>
</dbReference>
<feature type="binding site" description="in other chain" evidence="10">
    <location>
        <begin position="191"/>
        <end position="193"/>
    </location>
    <ligand>
        <name>substrate</name>
        <note>ligand shared between dimeric partners</note>
    </ligand>
</feature>
<feature type="binding site" description="in other chain" evidence="10">
    <location>
        <position position="244"/>
    </location>
    <ligand>
        <name>substrate</name>
        <note>ligand shared between dimeric partners</note>
    </ligand>
</feature>
<dbReference type="NCBIfam" id="NF002872">
    <property type="entry name" value="PRK03202.1"/>
    <property type="match status" value="1"/>
</dbReference>
<evidence type="ECO:0000256" key="8">
    <source>
        <dbReference type="ARBA" id="ARBA00022842"/>
    </source>
</evidence>
<dbReference type="Pfam" id="PF00365">
    <property type="entry name" value="PFK"/>
    <property type="match status" value="1"/>
</dbReference>
<organism evidence="12 13">
    <name type="scientific">Rugamonas fusca</name>
    <dbReference type="NCBI Taxonomy" id="2758568"/>
    <lineage>
        <taxon>Bacteria</taxon>
        <taxon>Pseudomonadati</taxon>
        <taxon>Pseudomonadota</taxon>
        <taxon>Betaproteobacteria</taxon>
        <taxon>Burkholderiales</taxon>
        <taxon>Oxalobacteraceae</taxon>
        <taxon>Telluria group</taxon>
        <taxon>Rugamonas</taxon>
    </lineage>
</organism>
<dbReference type="Proteomes" id="UP000566711">
    <property type="component" value="Unassembled WGS sequence"/>
</dbReference>
<evidence type="ECO:0000259" key="11">
    <source>
        <dbReference type="Pfam" id="PF00365"/>
    </source>
</evidence>
<dbReference type="PROSITE" id="PS00433">
    <property type="entry name" value="PHOSPHOFRUCTOKINASE"/>
    <property type="match status" value="1"/>
</dbReference>
<evidence type="ECO:0000313" key="12">
    <source>
        <dbReference type="EMBL" id="MBA5605128.1"/>
    </source>
</evidence>
<comment type="function">
    <text evidence="10">Catalyzes the phosphorylation of D-fructose 6-phosphate to fructose 1,6-bisphosphate by ATP, the first committing step of glycolysis.</text>
</comment>
<keyword evidence="8 10" id="KW-0460">Magnesium</keyword>
<dbReference type="GO" id="GO:0042802">
    <property type="term" value="F:identical protein binding"/>
    <property type="evidence" value="ECO:0007669"/>
    <property type="project" value="TreeGrafter"/>
</dbReference>
<dbReference type="GO" id="GO:0048029">
    <property type="term" value="F:monosaccharide binding"/>
    <property type="evidence" value="ECO:0007669"/>
    <property type="project" value="TreeGrafter"/>
</dbReference>
<feature type="binding site" evidence="10">
    <location>
        <position position="287"/>
    </location>
    <ligand>
        <name>substrate</name>
        <note>ligand shared between dimeric partners</note>
    </ligand>
</feature>
<feature type="binding site" evidence="10">
    <location>
        <position position="184"/>
    </location>
    <ligand>
        <name>substrate</name>
        <note>ligand shared between dimeric partners</note>
    </ligand>
</feature>
<keyword evidence="6 10" id="KW-0479">Metal-binding</keyword>
<dbReference type="FunFam" id="3.40.50.460:FF:000002">
    <property type="entry name" value="ATP-dependent 6-phosphofructokinase"/>
    <property type="match status" value="1"/>
</dbReference>
<feature type="binding site" description="in other chain" evidence="10">
    <location>
        <begin position="147"/>
        <end position="149"/>
    </location>
    <ligand>
        <name>substrate</name>
        <note>ligand shared between dimeric partners</note>
    </ligand>
</feature>
<dbReference type="GO" id="GO:0046872">
    <property type="term" value="F:metal ion binding"/>
    <property type="evidence" value="ECO:0007669"/>
    <property type="project" value="UniProtKB-KW"/>
</dbReference>
<feature type="active site" description="Proton acceptor" evidence="10">
    <location>
        <position position="149"/>
    </location>
</feature>
<comment type="cofactor">
    <cofactor evidence="1 10">
        <name>Mg(2+)</name>
        <dbReference type="ChEBI" id="CHEBI:18420"/>
    </cofactor>
</comment>
<feature type="domain" description="Phosphofructokinase" evidence="11">
    <location>
        <begin position="7"/>
        <end position="319"/>
    </location>
</feature>
<dbReference type="GO" id="GO:0003872">
    <property type="term" value="F:6-phosphofructokinase activity"/>
    <property type="evidence" value="ECO:0007669"/>
    <property type="project" value="UniProtKB-UniRule"/>
</dbReference>
<dbReference type="GO" id="GO:0070095">
    <property type="term" value="F:fructose-6-phosphate binding"/>
    <property type="evidence" value="ECO:0007669"/>
    <property type="project" value="TreeGrafter"/>
</dbReference>
<gene>
    <name evidence="10" type="primary">pfkA</name>
    <name evidence="12" type="ORF">H3H36_07100</name>
</gene>
<evidence type="ECO:0000256" key="4">
    <source>
        <dbReference type="ARBA" id="ARBA00022490"/>
    </source>
</evidence>
<dbReference type="RefSeq" id="WP_182215689.1">
    <property type="nucleotide sequence ID" value="NZ_JACEZS010000004.1"/>
</dbReference>
<keyword evidence="9 10" id="KW-0324">Glycolysis</keyword>
<evidence type="ECO:0000256" key="6">
    <source>
        <dbReference type="ARBA" id="ARBA00022723"/>
    </source>
</evidence>
<feature type="binding site" evidence="10">
    <location>
        <begin position="83"/>
        <end position="84"/>
    </location>
    <ligand>
        <name>ATP</name>
        <dbReference type="ChEBI" id="CHEBI:30616"/>
    </ligand>
</feature>
<dbReference type="Gene3D" id="3.40.50.450">
    <property type="match status" value="1"/>
</dbReference>
<feature type="binding site" description="in other chain" evidence="10">
    <location>
        <begin position="293"/>
        <end position="296"/>
    </location>
    <ligand>
        <name>substrate</name>
        <note>ligand shared between dimeric partners</note>
    </ligand>
</feature>
<dbReference type="AlphaFoldDB" id="A0A7W2EFR4"/>
<evidence type="ECO:0000256" key="7">
    <source>
        <dbReference type="ARBA" id="ARBA00022777"/>
    </source>
</evidence>
<feature type="binding site" evidence="10">
    <location>
        <position position="125"/>
    </location>
    <ligand>
        <name>Mg(2+)</name>
        <dbReference type="ChEBI" id="CHEBI:18420"/>
        <note>catalytic</note>
    </ligand>
</feature>
<comment type="catalytic activity">
    <reaction evidence="10">
        <text>beta-D-fructose 6-phosphate + ATP = beta-D-fructose 1,6-bisphosphate + ADP + H(+)</text>
        <dbReference type="Rhea" id="RHEA:16109"/>
        <dbReference type="ChEBI" id="CHEBI:15378"/>
        <dbReference type="ChEBI" id="CHEBI:30616"/>
        <dbReference type="ChEBI" id="CHEBI:32966"/>
        <dbReference type="ChEBI" id="CHEBI:57634"/>
        <dbReference type="ChEBI" id="CHEBI:456216"/>
        <dbReference type="EC" id="2.7.1.11"/>
    </reaction>
</comment>
<keyword evidence="7 10" id="KW-0418">Kinase</keyword>
<evidence type="ECO:0000256" key="1">
    <source>
        <dbReference type="ARBA" id="ARBA00001946"/>
    </source>
</evidence>
<dbReference type="EC" id="2.7.1.11" evidence="10"/>
<dbReference type="GO" id="GO:0016208">
    <property type="term" value="F:AMP binding"/>
    <property type="evidence" value="ECO:0007669"/>
    <property type="project" value="TreeGrafter"/>
</dbReference>
<dbReference type="InterPro" id="IPR035966">
    <property type="entry name" value="PKF_sf"/>
</dbReference>
<evidence type="ECO:0000256" key="3">
    <source>
        <dbReference type="ARBA" id="ARBA00004679"/>
    </source>
</evidence>
<evidence type="ECO:0000256" key="2">
    <source>
        <dbReference type="ARBA" id="ARBA00004496"/>
    </source>
</evidence>
<protein>
    <recommendedName>
        <fullName evidence="10">ATP-dependent 6-phosphofructokinase</fullName>
        <shortName evidence="10">ATP-PFK</shortName>
        <shortName evidence="10">Phosphofructokinase</shortName>
        <ecNumber evidence="10">2.7.1.11</ecNumber>
    </recommendedName>
    <alternativeName>
        <fullName evidence="10">Phosphohexokinase</fullName>
    </alternativeName>
</protein>
<dbReference type="EMBL" id="JACEZS010000004">
    <property type="protein sequence ID" value="MBA5605128.1"/>
    <property type="molecule type" value="Genomic_DNA"/>
</dbReference>
<dbReference type="Gene3D" id="3.40.50.460">
    <property type="entry name" value="Phosphofructokinase domain"/>
    <property type="match status" value="1"/>
</dbReference>
<dbReference type="PANTHER" id="PTHR13697:SF52">
    <property type="entry name" value="ATP-DEPENDENT 6-PHOSPHOFRUCTOKINASE 3"/>
    <property type="match status" value="1"/>
</dbReference>
<dbReference type="InterPro" id="IPR012003">
    <property type="entry name" value="ATP_PFK_prok-type"/>
</dbReference>
<dbReference type="GO" id="GO:0005524">
    <property type="term" value="F:ATP binding"/>
    <property type="evidence" value="ECO:0007669"/>
    <property type="project" value="UniProtKB-KW"/>
</dbReference>
<dbReference type="GO" id="GO:0030388">
    <property type="term" value="P:fructose 1,6-bisphosphate metabolic process"/>
    <property type="evidence" value="ECO:0007669"/>
    <property type="project" value="TreeGrafter"/>
</dbReference>
<dbReference type="GO" id="GO:0005945">
    <property type="term" value="C:6-phosphofructokinase complex"/>
    <property type="evidence" value="ECO:0007669"/>
    <property type="project" value="TreeGrafter"/>
</dbReference>
<comment type="caution">
    <text evidence="12">The sequence shown here is derived from an EMBL/GenBank/DDBJ whole genome shotgun (WGS) entry which is preliminary data.</text>
</comment>
<keyword evidence="10" id="KW-0067">ATP-binding</keyword>
<keyword evidence="4 10" id="KW-0963">Cytoplasm</keyword>
<comment type="subcellular location">
    <subcellularLocation>
        <location evidence="2 10">Cytoplasm</location>
    </subcellularLocation>
</comment>
<comment type="subunit">
    <text evidence="10">Homodimer or homotetramer.</text>
</comment>
<sequence length="369" mass="38465">MPSPIRRIAINTGGGDAPGLNAVIRATVLAALERGWECMGIRDGYNGILCPQRYPDGGVLALTAERVRGIAHLGGTMLGTTNRGNPLSFPTTQPDGSVREVDRSDELLAWFAREGIDALVAVGGDGSLTIADALARKGLRVVGVPKTIDNDLDQTTTTFGFDTAVAFATECVDRLHSTAESHQRVMVVEVMGRYAGWIALHTGIAGGAHAILLPEIAYDLERVAAAITARERAGHSYSIVVVAEGARAAGGARDVLAPAVAGHAERLGGAGEHVARELQARTGKDARAVVLGHLLRGGSPSAFDRLAALRFGAAAVRALDAGQSGVMVSLAYPNMQYVPLAQVAGRMKNVPLDGDTVRTARDLGICLGD</sequence>
<comment type="similarity">
    <text evidence="10">Belongs to the phosphofructokinase type A (PFKA) family. Mixed-substrate PFK group III subfamily.</text>
</comment>
<dbReference type="InterPro" id="IPR012829">
    <property type="entry name" value="Phosphofructokinase_III"/>
</dbReference>
<dbReference type="InterPro" id="IPR000023">
    <property type="entry name" value="Phosphofructokinase_dom"/>
</dbReference>
<keyword evidence="5 10" id="KW-0808">Transferase</keyword>
<feature type="binding site" evidence="10">
    <location>
        <begin position="124"/>
        <end position="127"/>
    </location>
    <ligand>
        <name>ATP</name>
        <dbReference type="ChEBI" id="CHEBI:30616"/>
    </ligand>
</feature>
<dbReference type="PRINTS" id="PR00476">
    <property type="entry name" value="PHFRCTKINASE"/>
</dbReference>
<dbReference type="GO" id="GO:0061621">
    <property type="term" value="P:canonical glycolysis"/>
    <property type="evidence" value="ECO:0007669"/>
    <property type="project" value="TreeGrafter"/>
</dbReference>
<accession>A0A7W2EFR4</accession>
<dbReference type="InterPro" id="IPR015912">
    <property type="entry name" value="Phosphofructokinase_CS"/>
</dbReference>
<keyword evidence="10" id="KW-0547">Nucleotide-binding</keyword>